<dbReference type="EMBL" id="CACRXK020025547">
    <property type="protein sequence ID" value="CAB4039550.1"/>
    <property type="molecule type" value="Genomic_DNA"/>
</dbReference>
<feature type="compositionally biased region" description="Basic and acidic residues" evidence="1">
    <location>
        <begin position="370"/>
        <end position="386"/>
    </location>
</feature>
<dbReference type="Proteomes" id="UP001152795">
    <property type="component" value="Unassembled WGS sequence"/>
</dbReference>
<keyword evidence="2" id="KW-1133">Transmembrane helix</keyword>
<feature type="region of interest" description="Disordered" evidence="1">
    <location>
        <begin position="342"/>
        <end position="386"/>
    </location>
</feature>
<feature type="compositionally biased region" description="Basic and acidic residues" evidence="1">
    <location>
        <begin position="352"/>
        <end position="363"/>
    </location>
</feature>
<dbReference type="AlphaFoldDB" id="A0A7D9LV70"/>
<evidence type="ECO:0000256" key="3">
    <source>
        <dbReference type="SAM" id="SignalP"/>
    </source>
</evidence>
<keyword evidence="3" id="KW-0732">Signal</keyword>
<feature type="non-terminal residue" evidence="4">
    <location>
        <position position="386"/>
    </location>
</feature>
<evidence type="ECO:0000256" key="2">
    <source>
        <dbReference type="SAM" id="Phobius"/>
    </source>
</evidence>
<sequence>MSLKCTVALVLIICLSCKVVITDCEVVLVNRNVADSFRVGKDGCTNDTSVCTDFATACRQSDGLCLCPVGQPNFRKPTSAKDYGCLNSESIRLGAVKALAKFPDNPSDIDLQWLDESYVDLAVANETLNFKWKRSVPTLQGSIITLSLFCTLGSSSSTTKCLRAKVLGTWPADAVSTPTEQTVTSSQPKSYQITTKTTLPVTVITGITTEPKSTASASSDKDCSNSNVSNKIFIALFSVSLVVNVVLGIIVGFLCLLFHKSSMSYSVSLVLCISFFLHLFIKSTPSAICNYLLVNIFIVFGMQDKNLKIQNIDGQRRATTGNDIGAYDEVVTKSGIHNDVISDKSFPTSRHNNNEHLSGHNYEEPSNYEPLRKNPLQDKDDEHNYQ</sequence>
<reference evidence="4" key="1">
    <citation type="submission" date="2020-04" db="EMBL/GenBank/DDBJ databases">
        <authorList>
            <person name="Alioto T."/>
            <person name="Alioto T."/>
            <person name="Gomez Garrido J."/>
        </authorList>
    </citation>
    <scope>NUCLEOTIDE SEQUENCE</scope>
    <source>
        <strain evidence="4">A484AB</strain>
    </source>
</reference>
<keyword evidence="2" id="KW-0472">Membrane</keyword>
<organism evidence="4 5">
    <name type="scientific">Paramuricea clavata</name>
    <name type="common">Red gorgonian</name>
    <name type="synonym">Violescent sea-whip</name>
    <dbReference type="NCBI Taxonomy" id="317549"/>
    <lineage>
        <taxon>Eukaryota</taxon>
        <taxon>Metazoa</taxon>
        <taxon>Cnidaria</taxon>
        <taxon>Anthozoa</taxon>
        <taxon>Octocorallia</taxon>
        <taxon>Malacalcyonacea</taxon>
        <taxon>Plexauridae</taxon>
        <taxon>Paramuricea</taxon>
    </lineage>
</organism>
<feature type="chain" id="PRO_5043803522" evidence="3">
    <location>
        <begin position="25"/>
        <end position="386"/>
    </location>
</feature>
<keyword evidence="2" id="KW-0812">Transmembrane</keyword>
<gene>
    <name evidence="4" type="ORF">PACLA_8A020886</name>
</gene>
<proteinExistence type="predicted"/>
<evidence type="ECO:0000256" key="1">
    <source>
        <dbReference type="SAM" id="MobiDB-lite"/>
    </source>
</evidence>
<keyword evidence="5" id="KW-1185">Reference proteome</keyword>
<feature type="signal peptide" evidence="3">
    <location>
        <begin position="1"/>
        <end position="24"/>
    </location>
</feature>
<protein>
    <submittedName>
        <fullName evidence="4">Uncharacterized protein</fullName>
    </submittedName>
</protein>
<comment type="caution">
    <text evidence="4">The sequence shown here is derived from an EMBL/GenBank/DDBJ whole genome shotgun (WGS) entry which is preliminary data.</text>
</comment>
<evidence type="ECO:0000313" key="5">
    <source>
        <dbReference type="Proteomes" id="UP001152795"/>
    </source>
</evidence>
<feature type="transmembrane region" description="Helical" evidence="2">
    <location>
        <begin position="265"/>
        <end position="281"/>
    </location>
</feature>
<feature type="transmembrane region" description="Helical" evidence="2">
    <location>
        <begin position="232"/>
        <end position="258"/>
    </location>
</feature>
<evidence type="ECO:0000313" key="4">
    <source>
        <dbReference type="EMBL" id="CAB4039550.1"/>
    </source>
</evidence>
<name>A0A7D9LV70_PARCT</name>
<accession>A0A7D9LV70</accession>